<dbReference type="InterPro" id="IPR026444">
    <property type="entry name" value="Secre_tail"/>
</dbReference>
<evidence type="ECO:0000256" key="1">
    <source>
        <dbReference type="ARBA" id="ARBA00022737"/>
    </source>
</evidence>
<dbReference type="OrthoDB" id="599464at2"/>
<dbReference type="EMBL" id="PDUD01000022">
    <property type="protein sequence ID" value="PHN05388.1"/>
    <property type="molecule type" value="Genomic_DNA"/>
</dbReference>
<keyword evidence="4" id="KW-1185">Reference proteome</keyword>
<evidence type="ECO:0000259" key="2">
    <source>
        <dbReference type="PROSITE" id="PS50825"/>
    </source>
</evidence>
<name>A0A2D0NAH5_FLAN2</name>
<keyword evidence="1" id="KW-0677">Repeat</keyword>
<accession>A0A2D0NAH5</accession>
<feature type="domain" description="HYR" evidence="2">
    <location>
        <begin position="309"/>
        <end position="392"/>
    </location>
</feature>
<dbReference type="InterPro" id="IPR028974">
    <property type="entry name" value="TSP_type-3_rpt"/>
</dbReference>
<dbReference type="InterPro" id="IPR003410">
    <property type="entry name" value="HYR_dom"/>
</dbReference>
<dbReference type="Proteomes" id="UP000223913">
    <property type="component" value="Unassembled WGS sequence"/>
</dbReference>
<dbReference type="AlphaFoldDB" id="A0A2D0NAH5"/>
<dbReference type="InterPro" id="IPR057078">
    <property type="entry name" value="HYR-4C"/>
</dbReference>
<dbReference type="NCBIfam" id="TIGR04183">
    <property type="entry name" value="Por_Secre_tail"/>
    <property type="match status" value="1"/>
</dbReference>
<organism evidence="3 4">
    <name type="scientific">Flavilitoribacter nigricans (strain ATCC 23147 / DSM 23189 / NBRC 102662 / NCIMB 1420 / SS-2)</name>
    <name type="common">Lewinella nigricans</name>
    <dbReference type="NCBI Taxonomy" id="1122177"/>
    <lineage>
        <taxon>Bacteria</taxon>
        <taxon>Pseudomonadati</taxon>
        <taxon>Bacteroidota</taxon>
        <taxon>Saprospiria</taxon>
        <taxon>Saprospirales</taxon>
        <taxon>Lewinellaceae</taxon>
        <taxon>Flavilitoribacter</taxon>
    </lineage>
</organism>
<reference evidence="3 4" key="1">
    <citation type="submission" date="2017-10" db="EMBL/GenBank/DDBJ databases">
        <title>The draft genome sequence of Lewinella nigricans NBRC 102662.</title>
        <authorList>
            <person name="Wang K."/>
        </authorList>
    </citation>
    <scope>NUCLEOTIDE SEQUENCE [LARGE SCALE GENOMIC DNA]</scope>
    <source>
        <strain evidence="3 4">NBRC 102662</strain>
    </source>
</reference>
<comment type="caution">
    <text evidence="3">The sequence shown here is derived from an EMBL/GenBank/DDBJ whole genome shotgun (WGS) entry which is preliminary data.</text>
</comment>
<evidence type="ECO:0000313" key="4">
    <source>
        <dbReference type="Proteomes" id="UP000223913"/>
    </source>
</evidence>
<sequence>MVASPVSQFIFRGCPNNFTEVRTWTFSDTCGNSTSVSQTIHVLDDQVPIIIDMTPPDLTLSCNEDYPAPEGLTAIDNCDGIIIASPVVQITSGDCPNEFTEVRIWTFRDTCGNTLSTSQTIHVLDDEAPVIQESLPPDLVLACAEDVPAPASLTAIDNCDGKVTAILFEEINLGDCAHDFTLMRTWTFSDACGNTSTHQQTIQVLDDIPPFADCPPSPAAPIEWSADFNTVPVPSNTPQDPSIDPTLTGFPSNVSDNCISAPSVAYQDDIEFFGPCNTPGQLIWRVTRTWTIEDNCGNVTACVQVFDFIDTTPPNLGCKTNTPPLTLSLEGSASITPETIVSTVSDNCGNVDLSISKALFNCSDVGNNTVVLTAVDECGNTSNCSATIRVVSADADGDGVADCDDNCQLTPNPNQADQDKDGIGNVCDDCNNNQGGGQCDDGDPCTINDTLNAQCQCVGQEIDSDGDDVLDGCDICLGDDASGDSDGDGICDDIDTCPDGDDNIDSDGDGVADACDLCLGNDLTGDADQDGICDELDICPDGDDNLDTDGDMVPDACDQCPGANDSVDTDGDGICNELDICQGSDDHIDTDLDGVPDGCDQCPGEDDRIDDNNNGIPDACEQNCEDLFVSIGNCQTVYNGYAPAACTDLTATVSGGVMPFSYSWSTGETTEKIEVCPASSTLYSVTVVDAEGCDAVNEVSVEVINVACGKNGKNVALCNNGQPICVRKNDVPALLAAGATLGPCGSVPCSEAASRNLLGNGNAGSGESSFKRPRDFTVYPNPARTELNVRLTDFLGQDVSILIYNRLGTVILLHRIAEVQTGIERLKLGELPPDAYLIRLKTEELVITKKFVVIRN</sequence>
<protein>
    <recommendedName>
        <fullName evidence="2">HYR domain-containing protein</fullName>
    </recommendedName>
</protein>
<dbReference type="PROSITE" id="PS50825">
    <property type="entry name" value="HYR"/>
    <property type="match status" value="1"/>
</dbReference>
<dbReference type="PANTHER" id="PTHR10199">
    <property type="entry name" value="THROMBOSPONDIN"/>
    <property type="match status" value="1"/>
</dbReference>
<evidence type="ECO:0000313" key="3">
    <source>
        <dbReference type="EMBL" id="PHN05388.1"/>
    </source>
</evidence>
<proteinExistence type="predicted"/>
<gene>
    <name evidence="3" type="ORF">CRP01_17910</name>
</gene>
<dbReference type="Pfam" id="PF18962">
    <property type="entry name" value="Por_Secre_tail"/>
    <property type="match status" value="1"/>
</dbReference>
<dbReference type="GO" id="GO:0005509">
    <property type="term" value="F:calcium ion binding"/>
    <property type="evidence" value="ECO:0007669"/>
    <property type="project" value="InterPro"/>
</dbReference>
<dbReference type="Gene3D" id="4.10.1080.10">
    <property type="entry name" value="TSP type-3 repeat"/>
    <property type="match status" value="3"/>
</dbReference>
<dbReference type="Pfam" id="PF23237">
    <property type="entry name" value="HYR_4C"/>
    <property type="match status" value="2"/>
</dbReference>